<dbReference type="PROSITE" id="PS51367">
    <property type="entry name" value="THAUMATIN_2"/>
    <property type="match status" value="1"/>
</dbReference>
<evidence type="ECO:0000313" key="1">
    <source>
        <dbReference type="EMBL" id="GFQ02710.1"/>
    </source>
</evidence>
<dbReference type="InterPro" id="IPR037176">
    <property type="entry name" value="Osmotin/thaumatin-like_sf"/>
</dbReference>
<accession>A0A830CUJ4</accession>
<dbReference type="AlphaFoldDB" id="A0A830CUJ4"/>
<evidence type="ECO:0000313" key="2">
    <source>
        <dbReference type="Proteomes" id="UP000653305"/>
    </source>
</evidence>
<organism evidence="1 2">
    <name type="scientific">Phtheirospermum japonicum</name>
    <dbReference type="NCBI Taxonomy" id="374723"/>
    <lineage>
        <taxon>Eukaryota</taxon>
        <taxon>Viridiplantae</taxon>
        <taxon>Streptophyta</taxon>
        <taxon>Embryophyta</taxon>
        <taxon>Tracheophyta</taxon>
        <taxon>Spermatophyta</taxon>
        <taxon>Magnoliopsida</taxon>
        <taxon>eudicotyledons</taxon>
        <taxon>Gunneridae</taxon>
        <taxon>Pentapetalae</taxon>
        <taxon>asterids</taxon>
        <taxon>lamiids</taxon>
        <taxon>Lamiales</taxon>
        <taxon>Orobanchaceae</taxon>
        <taxon>Orobanchaceae incertae sedis</taxon>
        <taxon>Phtheirospermum</taxon>
    </lineage>
</organism>
<dbReference type="Proteomes" id="UP000653305">
    <property type="component" value="Unassembled WGS sequence"/>
</dbReference>
<dbReference type="Pfam" id="PF00314">
    <property type="entry name" value="Thaumatin"/>
    <property type="match status" value="1"/>
</dbReference>
<dbReference type="SUPFAM" id="SSF49870">
    <property type="entry name" value="Osmotin, thaumatin-like protein"/>
    <property type="match status" value="1"/>
</dbReference>
<comment type="caution">
    <text evidence="1">The sequence shown here is derived from an EMBL/GenBank/DDBJ whole genome shotgun (WGS) entry which is preliminary data.</text>
</comment>
<dbReference type="PANTHER" id="PTHR31048">
    <property type="entry name" value="OS03G0233200 PROTEIN"/>
    <property type="match status" value="1"/>
</dbReference>
<dbReference type="SMART" id="SM00205">
    <property type="entry name" value="THN"/>
    <property type="match status" value="1"/>
</dbReference>
<sequence>AVVGCKSGCVAFGTDELCCRNHYNSPRTCRATSYSEFFKHACLTTFTYAHDSLSLIHDYLAPRELKVIFCY</sequence>
<feature type="non-terminal residue" evidence="1">
    <location>
        <position position="1"/>
    </location>
</feature>
<name>A0A830CUJ4_9LAMI</name>
<dbReference type="Gene3D" id="2.60.110.10">
    <property type="entry name" value="Thaumatin"/>
    <property type="match status" value="1"/>
</dbReference>
<dbReference type="EMBL" id="BMAC01000768">
    <property type="protein sequence ID" value="GFQ02710.1"/>
    <property type="molecule type" value="Genomic_DNA"/>
</dbReference>
<dbReference type="OrthoDB" id="430315at2759"/>
<protein>
    <submittedName>
        <fullName evidence="1">Osmotin-like protein</fullName>
    </submittedName>
</protein>
<keyword evidence="2" id="KW-1185">Reference proteome</keyword>
<gene>
    <name evidence="1" type="ORF">PHJA_002414900</name>
</gene>
<proteinExistence type="predicted"/>
<dbReference type="InterPro" id="IPR001938">
    <property type="entry name" value="Thaumatin"/>
</dbReference>
<reference evidence="1" key="1">
    <citation type="submission" date="2020-07" db="EMBL/GenBank/DDBJ databases">
        <title>Ethylene signaling mediates host invasion by parasitic plants.</title>
        <authorList>
            <person name="Yoshida S."/>
        </authorList>
    </citation>
    <scope>NUCLEOTIDE SEQUENCE</scope>
    <source>
        <strain evidence="1">Okayama</strain>
    </source>
</reference>